<proteinExistence type="predicted"/>
<dbReference type="PROSITE" id="PS51257">
    <property type="entry name" value="PROKAR_LIPOPROTEIN"/>
    <property type="match status" value="1"/>
</dbReference>
<accession>A0A8T5GFC7</accession>
<dbReference type="Proteomes" id="UP000722459">
    <property type="component" value="Unassembled WGS sequence"/>
</dbReference>
<comment type="caution">
    <text evidence="2">The sequence shown here is derived from an EMBL/GenBank/DDBJ whole genome shotgun (WGS) entry which is preliminary data.</text>
</comment>
<evidence type="ECO:0000313" key="3">
    <source>
        <dbReference type="Proteomes" id="UP000722459"/>
    </source>
</evidence>
<organism evidence="2 3">
    <name type="scientific">Candidatus Iainarchaeum sp</name>
    <dbReference type="NCBI Taxonomy" id="3101447"/>
    <lineage>
        <taxon>Archaea</taxon>
        <taxon>Candidatus Iainarchaeota</taxon>
        <taxon>Candidatus Iainarchaeia</taxon>
        <taxon>Candidatus Iainarchaeales</taxon>
        <taxon>Candidatus Iainarchaeaceae</taxon>
        <taxon>Candidatus Iainarchaeum</taxon>
    </lineage>
</organism>
<gene>
    <name evidence="2" type="ORF">HON47_03850</name>
</gene>
<keyword evidence="1" id="KW-0812">Transmembrane</keyword>
<name>A0A8T5GFC7_9ARCH</name>
<dbReference type="AlphaFoldDB" id="A0A8T5GFC7"/>
<protein>
    <submittedName>
        <fullName evidence="2">Uncharacterized protein</fullName>
    </submittedName>
</protein>
<evidence type="ECO:0000313" key="2">
    <source>
        <dbReference type="EMBL" id="MBT4870681.1"/>
    </source>
</evidence>
<reference evidence="2" key="1">
    <citation type="journal article" date="2021" name="ISME J.">
        <title>Mercury methylation by metabolically versatile and cosmopolitan marine bacteria.</title>
        <authorList>
            <person name="Lin H."/>
            <person name="Ascher D.B."/>
            <person name="Myung Y."/>
            <person name="Lamborg C.H."/>
            <person name="Hallam S.J."/>
            <person name="Gionfriddo C.M."/>
            <person name="Holt K.E."/>
            <person name="Moreau J.W."/>
        </authorList>
    </citation>
    <scope>NUCLEOTIDE SEQUENCE</scope>
    <source>
        <strain evidence="2">SI075_bin30</strain>
    </source>
</reference>
<keyword evidence="1" id="KW-1133">Transmembrane helix</keyword>
<feature type="transmembrane region" description="Helical" evidence="1">
    <location>
        <begin position="12"/>
        <end position="33"/>
    </location>
</feature>
<sequence>MDERIKQDILMFLIVLISCLIFVGAVETFTGVLSQTKERNLSSQQTIDSIQDIIKNGKTDITDLNPELAFYDNFFPKSLF</sequence>
<dbReference type="EMBL" id="JABJNZ010000051">
    <property type="protein sequence ID" value="MBT4870681.1"/>
    <property type="molecule type" value="Genomic_DNA"/>
</dbReference>
<keyword evidence="1" id="KW-0472">Membrane</keyword>
<evidence type="ECO:0000256" key="1">
    <source>
        <dbReference type="SAM" id="Phobius"/>
    </source>
</evidence>